<reference evidence="2" key="1">
    <citation type="submission" date="2023-07" db="EMBL/GenBank/DDBJ databases">
        <title>Thauera sp. CAU 1555 isolated from sand of Yaerae Beach.</title>
        <authorList>
            <person name="Kim W."/>
        </authorList>
    </citation>
    <scope>NUCLEOTIDE SEQUENCE [LARGE SCALE GENOMIC DNA]</scope>
    <source>
        <strain evidence="2">CAU 1555</strain>
    </source>
</reference>
<dbReference type="RefSeq" id="WP_187716416.1">
    <property type="nucleotide sequence ID" value="NZ_JACTAH010000001.1"/>
</dbReference>
<proteinExistence type="predicted"/>
<comment type="caution">
    <text evidence="1">The sequence shown here is derived from an EMBL/GenBank/DDBJ whole genome shotgun (WGS) entry which is preliminary data.</text>
</comment>
<dbReference type="Proteomes" id="UP000603602">
    <property type="component" value="Unassembled WGS sequence"/>
</dbReference>
<dbReference type="EMBL" id="JACYTO010000001">
    <property type="protein sequence ID" value="MBD8501570.1"/>
    <property type="molecule type" value="Genomic_DNA"/>
</dbReference>
<protein>
    <submittedName>
        <fullName evidence="1">Uncharacterized protein</fullName>
    </submittedName>
</protein>
<gene>
    <name evidence="1" type="ORF">IFO67_01595</name>
</gene>
<keyword evidence="2" id="KW-1185">Reference proteome</keyword>
<evidence type="ECO:0000313" key="1">
    <source>
        <dbReference type="EMBL" id="MBD8501570.1"/>
    </source>
</evidence>
<sequence>MERRFPEIFVADVGFEMITSSHYDLAIFASGYEQRCTYCAEKLDFSHISRVLVLGFEDSVIIESRRRNDSIFFERAETRPSIAGANYAEIIGREIYACVSDCVTRGRKPRLLVDYSSMYREWYGYALSVACELVSLIGEVEIDFVYSAGAYPENYRNALQGVVLESIAPLVGMEGLSASRSSSVAILGLGFSPVAGLGALERLQPDDVLCFLASPASDDGYVSVSRNSNECLIRRSSSIVELPLLSLAGTYRGLAEFAWPYVDRHHINVLPMGPKPHVLASMLVAKTFRSVACLYGRIKTPYGIDVPANGQVGSSRVTITCSRERH</sequence>
<name>A0ABR9B5F2_9RHOO</name>
<accession>A0ABR9B5F2</accession>
<evidence type="ECO:0000313" key="2">
    <source>
        <dbReference type="Proteomes" id="UP000603602"/>
    </source>
</evidence>
<organism evidence="1 2">
    <name type="scientific">Thauera sedimentorum</name>
    <dbReference type="NCBI Taxonomy" id="2767595"/>
    <lineage>
        <taxon>Bacteria</taxon>
        <taxon>Pseudomonadati</taxon>
        <taxon>Pseudomonadota</taxon>
        <taxon>Betaproteobacteria</taxon>
        <taxon>Rhodocyclales</taxon>
        <taxon>Zoogloeaceae</taxon>
        <taxon>Thauera</taxon>
    </lineage>
</organism>